<feature type="signal peptide" evidence="1">
    <location>
        <begin position="1"/>
        <end position="22"/>
    </location>
</feature>
<accession>A0ABX7P152</accession>
<keyword evidence="3" id="KW-1185">Reference proteome</keyword>
<keyword evidence="1" id="KW-0732">Signal</keyword>
<dbReference type="InterPro" id="IPR011754">
    <property type="entry name" value="Mxa_paralog_2268"/>
</dbReference>
<name>A0ABX7P152_9BACT</name>
<sequence>MWRPLPHRAVWLLALLASTALAQDRAAPAVRTLLISDHPAEEAHRIGVAGQVATVLRFEQPCDAAKTRLLGWEGRFEPPIVMGRLVVLVPVRDLAEDERIPLLVTLADGTELPFLVGPPREREDAPDQQVNVFRDRESYHAVLSALNDSLGRERDLRSENERFKKEETSADHALATLLASGAIQQTPFRATREWLFEEPDADVKLVAFSGKAKAAVLVKVRNRDPRQHWSLKQARLTTLGGQLRTVAVRSTLPSIPPGQEGRLAFIVDKEAFNELGRPTQLVLEIFRHDGLLQAQVVLDPRLTRE</sequence>
<evidence type="ECO:0000256" key="1">
    <source>
        <dbReference type="SAM" id="SignalP"/>
    </source>
</evidence>
<proteinExistence type="predicted"/>
<dbReference type="EMBL" id="CP071090">
    <property type="protein sequence ID" value="QSQ23494.1"/>
    <property type="molecule type" value="Genomic_DNA"/>
</dbReference>
<dbReference type="RefSeq" id="WP_206725066.1">
    <property type="nucleotide sequence ID" value="NZ_CP071090.1"/>
</dbReference>
<evidence type="ECO:0000313" key="3">
    <source>
        <dbReference type="Proteomes" id="UP000662747"/>
    </source>
</evidence>
<dbReference type="Proteomes" id="UP000662747">
    <property type="component" value="Chromosome"/>
</dbReference>
<protein>
    <submittedName>
        <fullName evidence="2">DUF2381 family protein</fullName>
    </submittedName>
</protein>
<reference evidence="2 3" key="1">
    <citation type="submission" date="2021-02" db="EMBL/GenBank/DDBJ databases">
        <title>De Novo genome assembly of isolated myxobacteria.</title>
        <authorList>
            <person name="Stevens D.C."/>
        </authorList>
    </citation>
    <scope>NUCLEOTIDE SEQUENCE [LARGE SCALE GENOMIC DNA]</scope>
    <source>
        <strain evidence="3">SCPEA02</strain>
    </source>
</reference>
<evidence type="ECO:0000313" key="2">
    <source>
        <dbReference type="EMBL" id="QSQ23494.1"/>
    </source>
</evidence>
<dbReference type="Pfam" id="PF09544">
    <property type="entry name" value="DUF2381"/>
    <property type="match status" value="1"/>
</dbReference>
<organism evidence="2 3">
    <name type="scientific">Pyxidicoccus parkwayensis</name>
    <dbReference type="NCBI Taxonomy" id="2813578"/>
    <lineage>
        <taxon>Bacteria</taxon>
        <taxon>Pseudomonadati</taxon>
        <taxon>Myxococcota</taxon>
        <taxon>Myxococcia</taxon>
        <taxon>Myxococcales</taxon>
        <taxon>Cystobacterineae</taxon>
        <taxon>Myxococcaceae</taxon>
        <taxon>Pyxidicoccus</taxon>
    </lineage>
</organism>
<gene>
    <name evidence="2" type="ORF">JY651_00470</name>
</gene>
<feature type="chain" id="PRO_5045855682" evidence="1">
    <location>
        <begin position="23"/>
        <end position="305"/>
    </location>
</feature>